<sequence>MEGRMGWVVKVSLLVAVAGLLQGSVNAQGTVHVVGGSLGWIVPPGGPIAYSTWAANQTFVVGDVLVFNFTNGSHDVVEVSKPEFDSCNATNSSNTIMTMSPANYTLGGAGSRYFICTFQRHCSLGQKLAINITATSPSPVPVPAPSPSIAEAPSDAPTRSPVTYTVGDAAGWNVLAGGATPYQLWAANKTFMVGDTLVFNFVNRTHDVAEVSKAAFNSCNTNTTISLSTNPPVRIVLTTPGEHYYTCTFSGHCSLGQKLAINVIGTSTSATPPSSTPGATPPSSSATPPPPPSSATTPTGTPSTPSPPPPPPASSASSLGITGLTVAVLSIVTMALMY</sequence>
<accession>A0ACB9RXJ8</accession>
<protein>
    <submittedName>
        <fullName evidence="1">Uncharacterized protein</fullName>
    </submittedName>
</protein>
<dbReference type="Proteomes" id="UP001057402">
    <property type="component" value="Chromosome 3"/>
</dbReference>
<comment type="caution">
    <text evidence="1">The sequence shown here is derived from an EMBL/GenBank/DDBJ whole genome shotgun (WGS) entry which is preliminary data.</text>
</comment>
<reference evidence="2" key="1">
    <citation type="journal article" date="2023" name="Front. Plant Sci.">
        <title>Chromosomal-level genome assembly of Melastoma candidum provides insights into trichome evolution.</title>
        <authorList>
            <person name="Zhong Y."/>
            <person name="Wu W."/>
            <person name="Sun C."/>
            <person name="Zou P."/>
            <person name="Liu Y."/>
            <person name="Dai S."/>
            <person name="Zhou R."/>
        </authorList>
    </citation>
    <scope>NUCLEOTIDE SEQUENCE [LARGE SCALE GENOMIC DNA]</scope>
</reference>
<evidence type="ECO:0000313" key="2">
    <source>
        <dbReference type="Proteomes" id="UP001057402"/>
    </source>
</evidence>
<evidence type="ECO:0000313" key="1">
    <source>
        <dbReference type="EMBL" id="KAI4380647.1"/>
    </source>
</evidence>
<proteinExistence type="predicted"/>
<name>A0ACB9RXJ8_9MYRT</name>
<keyword evidence="2" id="KW-1185">Reference proteome</keyword>
<dbReference type="EMBL" id="CM042882">
    <property type="protein sequence ID" value="KAI4380647.1"/>
    <property type="molecule type" value="Genomic_DNA"/>
</dbReference>
<organism evidence="1 2">
    <name type="scientific">Melastoma candidum</name>
    <dbReference type="NCBI Taxonomy" id="119954"/>
    <lineage>
        <taxon>Eukaryota</taxon>
        <taxon>Viridiplantae</taxon>
        <taxon>Streptophyta</taxon>
        <taxon>Embryophyta</taxon>
        <taxon>Tracheophyta</taxon>
        <taxon>Spermatophyta</taxon>
        <taxon>Magnoliopsida</taxon>
        <taxon>eudicotyledons</taxon>
        <taxon>Gunneridae</taxon>
        <taxon>Pentapetalae</taxon>
        <taxon>rosids</taxon>
        <taxon>malvids</taxon>
        <taxon>Myrtales</taxon>
        <taxon>Melastomataceae</taxon>
        <taxon>Melastomatoideae</taxon>
        <taxon>Melastomateae</taxon>
        <taxon>Melastoma</taxon>
    </lineage>
</organism>
<gene>
    <name evidence="1" type="ORF">MLD38_006814</name>
</gene>